<accession>A0A1I8ANE3</accession>
<dbReference type="InterPro" id="IPR039697">
    <property type="entry name" value="Alcohol_dehydrogenase_Fe"/>
</dbReference>
<proteinExistence type="predicted"/>
<dbReference type="Pfam" id="PF25137">
    <property type="entry name" value="ADH_Fe_C"/>
    <property type="match status" value="1"/>
</dbReference>
<dbReference type="AlphaFoldDB" id="A0A1I8ANE3"/>
<dbReference type="WBParaSite" id="L893_g7563.t1">
    <property type="protein sequence ID" value="L893_g7563.t1"/>
    <property type="gene ID" value="L893_g7563"/>
</dbReference>
<dbReference type="Gene3D" id="1.20.1090.10">
    <property type="entry name" value="Dehydroquinate synthase-like - alpha domain"/>
    <property type="match status" value="1"/>
</dbReference>
<dbReference type="InterPro" id="IPR056798">
    <property type="entry name" value="ADH_Fe_C"/>
</dbReference>
<keyword evidence="2" id="KW-1185">Reference proteome</keyword>
<dbReference type="PANTHER" id="PTHR11496">
    <property type="entry name" value="ALCOHOL DEHYDROGENASE"/>
    <property type="match status" value="1"/>
</dbReference>
<dbReference type="GO" id="GO:0005739">
    <property type="term" value="C:mitochondrion"/>
    <property type="evidence" value="ECO:0007669"/>
    <property type="project" value="TreeGrafter"/>
</dbReference>
<dbReference type="PANTHER" id="PTHR11496:SF83">
    <property type="entry name" value="HYDROXYACID-OXOACID TRANSHYDROGENASE, MITOCHONDRIAL"/>
    <property type="match status" value="1"/>
</dbReference>
<evidence type="ECO:0000313" key="3">
    <source>
        <dbReference type="WBParaSite" id="L893_g7563.t1"/>
    </source>
</evidence>
<feature type="domain" description="Fe-containing alcohol dehydrogenase-like C-terminal" evidence="1">
    <location>
        <begin position="8"/>
        <end position="198"/>
    </location>
</feature>
<name>A0A1I8ANE3_9BILA</name>
<dbReference type="Proteomes" id="UP000095287">
    <property type="component" value="Unplaced"/>
</dbReference>
<sequence length="202" mass="21947">MERPGYQGANPISDVWAKEALLVISKYFRRAVNDPEDLEARSEMLKAASFAGMGFSNAGVHLCHALCYPISSQGKQFVDKDYNADKPLIPHGLSVVTTAVADFLFTTEADPQRHAQAARFLGCDISVSASSDYIAQTLADSIRSFMSDFSVPNGLSALGFNRSDVPGLADSAESSMKAYKLCLKEADKDVIAELYEKSLTVY</sequence>
<organism evidence="2 3">
    <name type="scientific">Steinernema glaseri</name>
    <dbReference type="NCBI Taxonomy" id="37863"/>
    <lineage>
        <taxon>Eukaryota</taxon>
        <taxon>Metazoa</taxon>
        <taxon>Ecdysozoa</taxon>
        <taxon>Nematoda</taxon>
        <taxon>Chromadorea</taxon>
        <taxon>Rhabditida</taxon>
        <taxon>Tylenchina</taxon>
        <taxon>Panagrolaimomorpha</taxon>
        <taxon>Strongyloidoidea</taxon>
        <taxon>Steinernematidae</taxon>
        <taxon>Steinernema</taxon>
    </lineage>
</organism>
<protein>
    <submittedName>
        <fullName evidence="3">Fe-ADH domain-containing protein</fullName>
    </submittedName>
</protein>
<evidence type="ECO:0000313" key="2">
    <source>
        <dbReference type="Proteomes" id="UP000095287"/>
    </source>
</evidence>
<dbReference type="GO" id="GO:0004022">
    <property type="term" value="F:alcohol dehydrogenase (NAD+) activity"/>
    <property type="evidence" value="ECO:0007669"/>
    <property type="project" value="TreeGrafter"/>
</dbReference>
<dbReference type="SUPFAM" id="SSF56796">
    <property type="entry name" value="Dehydroquinate synthase-like"/>
    <property type="match status" value="1"/>
</dbReference>
<evidence type="ECO:0000259" key="1">
    <source>
        <dbReference type="Pfam" id="PF25137"/>
    </source>
</evidence>
<reference evidence="3" key="1">
    <citation type="submission" date="2016-11" db="UniProtKB">
        <authorList>
            <consortium name="WormBaseParasite"/>
        </authorList>
    </citation>
    <scope>IDENTIFICATION</scope>
</reference>